<dbReference type="Proteomes" id="UP001054837">
    <property type="component" value="Unassembled WGS sequence"/>
</dbReference>
<organism evidence="2 3">
    <name type="scientific">Caerostris darwini</name>
    <dbReference type="NCBI Taxonomy" id="1538125"/>
    <lineage>
        <taxon>Eukaryota</taxon>
        <taxon>Metazoa</taxon>
        <taxon>Ecdysozoa</taxon>
        <taxon>Arthropoda</taxon>
        <taxon>Chelicerata</taxon>
        <taxon>Arachnida</taxon>
        <taxon>Araneae</taxon>
        <taxon>Araneomorphae</taxon>
        <taxon>Entelegynae</taxon>
        <taxon>Araneoidea</taxon>
        <taxon>Araneidae</taxon>
        <taxon>Caerostris</taxon>
    </lineage>
</organism>
<dbReference type="AlphaFoldDB" id="A0AAV4T501"/>
<protein>
    <submittedName>
        <fullName evidence="2">Uncharacterized protein</fullName>
    </submittedName>
</protein>
<evidence type="ECO:0000313" key="3">
    <source>
        <dbReference type="Proteomes" id="UP001054837"/>
    </source>
</evidence>
<sequence>MRYLNRIPTHFNHAPVEKNDRGTQIRCTRDYSLLTCSFWCTVVENIVLSKDAAKKDPHGYSTTTRKKGKTRRPLKESLLPEWQWANSAIRGDFCSISWDFPRRVCFPFSIPRRKCGAAWEWGRKTGLALISNGRD</sequence>
<keyword evidence="3" id="KW-1185">Reference proteome</keyword>
<proteinExistence type="predicted"/>
<comment type="caution">
    <text evidence="2">The sequence shown here is derived from an EMBL/GenBank/DDBJ whole genome shotgun (WGS) entry which is preliminary data.</text>
</comment>
<name>A0AAV4T501_9ARAC</name>
<dbReference type="EMBL" id="BPLQ01008865">
    <property type="protein sequence ID" value="GIY39977.1"/>
    <property type="molecule type" value="Genomic_DNA"/>
</dbReference>
<evidence type="ECO:0000256" key="1">
    <source>
        <dbReference type="SAM" id="MobiDB-lite"/>
    </source>
</evidence>
<evidence type="ECO:0000313" key="2">
    <source>
        <dbReference type="EMBL" id="GIY39977.1"/>
    </source>
</evidence>
<feature type="region of interest" description="Disordered" evidence="1">
    <location>
        <begin position="54"/>
        <end position="74"/>
    </location>
</feature>
<gene>
    <name evidence="2" type="ORF">CDAR_52631</name>
</gene>
<accession>A0AAV4T501</accession>
<reference evidence="2 3" key="1">
    <citation type="submission" date="2021-06" db="EMBL/GenBank/DDBJ databases">
        <title>Caerostris darwini draft genome.</title>
        <authorList>
            <person name="Kono N."/>
            <person name="Arakawa K."/>
        </authorList>
    </citation>
    <scope>NUCLEOTIDE SEQUENCE [LARGE SCALE GENOMIC DNA]</scope>
</reference>